<feature type="transmembrane region" description="Helical" evidence="1">
    <location>
        <begin position="20"/>
        <end position="41"/>
    </location>
</feature>
<keyword evidence="3" id="KW-1185">Reference proteome</keyword>
<dbReference type="EMBL" id="BAAARY010000003">
    <property type="protein sequence ID" value="GAA2515828.1"/>
    <property type="molecule type" value="Genomic_DNA"/>
</dbReference>
<evidence type="ECO:0000256" key="1">
    <source>
        <dbReference type="SAM" id="Phobius"/>
    </source>
</evidence>
<keyword evidence="1" id="KW-0472">Membrane</keyword>
<reference evidence="3" key="1">
    <citation type="journal article" date="2019" name="Int. J. Syst. Evol. Microbiol.">
        <title>The Global Catalogue of Microorganisms (GCM) 10K type strain sequencing project: providing services to taxonomists for standard genome sequencing and annotation.</title>
        <authorList>
            <consortium name="The Broad Institute Genomics Platform"/>
            <consortium name="The Broad Institute Genome Sequencing Center for Infectious Disease"/>
            <person name="Wu L."/>
            <person name="Ma J."/>
        </authorList>
    </citation>
    <scope>NUCLEOTIDE SEQUENCE [LARGE SCALE GENOMIC DNA]</scope>
    <source>
        <strain evidence="3">JCM 3367</strain>
    </source>
</reference>
<keyword evidence="1" id="KW-0812">Transmembrane</keyword>
<gene>
    <name evidence="2" type="ORF">GCM10010201_10410</name>
</gene>
<dbReference type="Proteomes" id="UP001499978">
    <property type="component" value="Unassembled WGS sequence"/>
</dbReference>
<proteinExistence type="predicted"/>
<feature type="transmembrane region" description="Helical" evidence="1">
    <location>
        <begin position="48"/>
        <end position="71"/>
    </location>
</feature>
<organism evidence="2 3">
    <name type="scientific">Pilimelia columellifera subsp. columellifera</name>
    <dbReference type="NCBI Taxonomy" id="706583"/>
    <lineage>
        <taxon>Bacteria</taxon>
        <taxon>Bacillati</taxon>
        <taxon>Actinomycetota</taxon>
        <taxon>Actinomycetes</taxon>
        <taxon>Micromonosporales</taxon>
        <taxon>Micromonosporaceae</taxon>
        <taxon>Pilimelia</taxon>
    </lineage>
</organism>
<accession>A0ABP6AJ81</accession>
<comment type="caution">
    <text evidence="2">The sequence shown here is derived from an EMBL/GenBank/DDBJ whole genome shotgun (WGS) entry which is preliminary data.</text>
</comment>
<evidence type="ECO:0000313" key="3">
    <source>
        <dbReference type="Proteomes" id="UP001499978"/>
    </source>
</evidence>
<keyword evidence="1" id="KW-1133">Transmembrane helix</keyword>
<feature type="transmembrane region" description="Helical" evidence="1">
    <location>
        <begin position="108"/>
        <end position="127"/>
    </location>
</feature>
<protein>
    <recommendedName>
        <fullName evidence="4">Integral membrane protein</fullName>
    </recommendedName>
</protein>
<evidence type="ECO:0000313" key="2">
    <source>
        <dbReference type="EMBL" id="GAA2515828.1"/>
    </source>
</evidence>
<evidence type="ECO:0008006" key="4">
    <source>
        <dbReference type="Google" id="ProtNLM"/>
    </source>
</evidence>
<sequence>MPSTAGRFARRYSDPVNSALANAVIIGALVLAAAGGLSTLLDRPAGRVLQLGAVIVQALVLALTVTTIAAVIGGDRPEEAATFAGYGLTAFALMPTAVVLARMEPTRWGSAIIGGAALILPVLVLRLQQVHG</sequence>
<name>A0ABP6AJ81_9ACTN</name>
<feature type="transmembrane region" description="Helical" evidence="1">
    <location>
        <begin position="83"/>
        <end position="101"/>
    </location>
</feature>